<protein>
    <recommendedName>
        <fullName evidence="4">Yip1 domain-containing protein</fullName>
    </recommendedName>
</protein>
<evidence type="ECO:0000256" key="1">
    <source>
        <dbReference type="SAM" id="Phobius"/>
    </source>
</evidence>
<evidence type="ECO:0000313" key="2">
    <source>
        <dbReference type="EMBL" id="OGK41711.1"/>
    </source>
</evidence>
<feature type="transmembrane region" description="Helical" evidence="1">
    <location>
        <begin position="66"/>
        <end position="89"/>
    </location>
</feature>
<organism evidence="2 3">
    <name type="scientific">Candidatus Roizmanbacteria bacterium RIFCSPLOWO2_01_FULL_37_12</name>
    <dbReference type="NCBI Taxonomy" id="1802056"/>
    <lineage>
        <taxon>Bacteria</taxon>
        <taxon>Candidatus Roizmaniibacteriota</taxon>
    </lineage>
</organism>
<proteinExistence type="predicted"/>
<comment type="caution">
    <text evidence="2">The sequence shown here is derived from an EMBL/GenBank/DDBJ whole genome shotgun (WGS) entry which is preliminary data.</text>
</comment>
<keyword evidence="1" id="KW-1133">Transmembrane helix</keyword>
<gene>
    <name evidence="2" type="ORF">A2954_07585</name>
</gene>
<dbReference type="AlphaFoldDB" id="A0A1F7IED9"/>
<feature type="transmembrane region" description="Helical" evidence="1">
    <location>
        <begin position="41"/>
        <end position="60"/>
    </location>
</feature>
<dbReference type="STRING" id="1802056.A2954_07585"/>
<keyword evidence="1" id="KW-0472">Membrane</keyword>
<dbReference type="Proteomes" id="UP000177698">
    <property type="component" value="Unassembled WGS sequence"/>
</dbReference>
<name>A0A1F7IED9_9BACT</name>
<feature type="transmembrane region" description="Helical" evidence="1">
    <location>
        <begin position="139"/>
        <end position="163"/>
    </location>
</feature>
<feature type="transmembrane region" description="Helical" evidence="1">
    <location>
        <begin position="6"/>
        <end position="29"/>
    </location>
</feature>
<dbReference type="EMBL" id="MGAG01000010">
    <property type="protein sequence ID" value="OGK41711.1"/>
    <property type="molecule type" value="Genomic_DNA"/>
</dbReference>
<reference evidence="2 3" key="1">
    <citation type="journal article" date="2016" name="Nat. Commun.">
        <title>Thousands of microbial genomes shed light on interconnected biogeochemical processes in an aquifer system.</title>
        <authorList>
            <person name="Anantharaman K."/>
            <person name="Brown C.T."/>
            <person name="Hug L.A."/>
            <person name="Sharon I."/>
            <person name="Castelle C.J."/>
            <person name="Probst A.J."/>
            <person name="Thomas B.C."/>
            <person name="Singh A."/>
            <person name="Wilkins M.J."/>
            <person name="Karaoz U."/>
            <person name="Brodie E.L."/>
            <person name="Williams K.H."/>
            <person name="Hubbard S.S."/>
            <person name="Banfield J.F."/>
        </authorList>
    </citation>
    <scope>NUCLEOTIDE SEQUENCE [LARGE SCALE GENOMIC DNA]</scope>
</reference>
<evidence type="ECO:0000313" key="3">
    <source>
        <dbReference type="Proteomes" id="UP000177698"/>
    </source>
</evidence>
<keyword evidence="1" id="KW-0812">Transmembrane</keyword>
<feature type="transmembrane region" description="Helical" evidence="1">
    <location>
        <begin position="101"/>
        <end position="127"/>
    </location>
</feature>
<accession>A0A1F7IED9</accession>
<feature type="transmembrane region" description="Helical" evidence="1">
    <location>
        <begin position="175"/>
        <end position="195"/>
    </location>
</feature>
<evidence type="ECO:0008006" key="4">
    <source>
        <dbReference type="Google" id="ProtNLM"/>
    </source>
</evidence>
<sequence length="203" mass="24235">MDFKNAIANLLASSVFFLRNIFLLIFSPYRTMRNISRGKDFGQAFLIFLTVFLYFKFVYFLRDDPYPATITFLVFILHFLFTMAFFYFLGGVSNNKIKIPGFILTFSYTLIPTLFWFVSNSILYVFIPPPRSYSILGKGFSIFYISYSISLLTWKLILIYLALRFSTKLGFYRIMYLMILFLLWFIPYSVFLFHFKIFRIPFI</sequence>